<dbReference type="Proteomes" id="UP000557566">
    <property type="component" value="Unassembled WGS sequence"/>
</dbReference>
<feature type="transmembrane region" description="Helical" evidence="1">
    <location>
        <begin position="55"/>
        <end position="76"/>
    </location>
</feature>
<evidence type="ECO:0000313" key="3">
    <source>
        <dbReference type="Proteomes" id="UP000557566"/>
    </source>
</evidence>
<evidence type="ECO:0008006" key="4">
    <source>
        <dbReference type="Google" id="ProtNLM"/>
    </source>
</evidence>
<evidence type="ECO:0000313" key="2">
    <source>
        <dbReference type="EMBL" id="KAF4510111.1"/>
    </source>
</evidence>
<sequence length="224" mass="24215">MPNGVFLAALAADVVFLATGGLELGFSLVVRDQLFNRPEDGQEAVRNLLAQGFPLTAGVVNAGFILAASVFTLIGLMSPMRGWLKAGGYAVAFCGLFTLCVGVFLWVSTLKIKEAFYPVYVAQNPRVHELIQTSFTCCGYLNHTAPAFVTDDTCPSPAAAALLRGCATAISNFANIYIDNIFTAVFGMVGMDAVLILAIACLLKDRKERERYRHIDEKSGFLQF</sequence>
<comment type="caution">
    <text evidence="2">The sequence shown here is derived from an EMBL/GenBank/DDBJ whole genome shotgun (WGS) entry which is preliminary data.</text>
</comment>
<dbReference type="SUPFAM" id="SSF48652">
    <property type="entry name" value="Tetraspanin"/>
    <property type="match status" value="1"/>
</dbReference>
<keyword evidence="3" id="KW-1185">Reference proteome</keyword>
<organism evidence="2 3">
    <name type="scientific">Ophiocordyceps sinensis</name>
    <dbReference type="NCBI Taxonomy" id="72228"/>
    <lineage>
        <taxon>Eukaryota</taxon>
        <taxon>Fungi</taxon>
        <taxon>Dikarya</taxon>
        <taxon>Ascomycota</taxon>
        <taxon>Pezizomycotina</taxon>
        <taxon>Sordariomycetes</taxon>
        <taxon>Hypocreomycetidae</taxon>
        <taxon>Hypocreales</taxon>
        <taxon>Ophiocordycipitaceae</taxon>
        <taxon>Ophiocordyceps</taxon>
    </lineage>
</organism>
<dbReference type="InterPro" id="IPR008952">
    <property type="entry name" value="Tetraspanin_EC2_sf"/>
</dbReference>
<proteinExistence type="predicted"/>
<evidence type="ECO:0000256" key="1">
    <source>
        <dbReference type="SAM" id="Phobius"/>
    </source>
</evidence>
<reference evidence="2 3" key="1">
    <citation type="journal article" date="2020" name="Genome Biol. Evol.">
        <title>A new high-quality draft genome assembly of the Chinese cordyceps Ophiocordyceps sinensis.</title>
        <authorList>
            <person name="Shu R."/>
            <person name="Zhang J."/>
            <person name="Meng Q."/>
            <person name="Zhang H."/>
            <person name="Zhou G."/>
            <person name="Li M."/>
            <person name="Wu P."/>
            <person name="Zhao Y."/>
            <person name="Chen C."/>
            <person name="Qin Q."/>
        </authorList>
    </citation>
    <scope>NUCLEOTIDE SEQUENCE [LARGE SCALE GENOMIC DNA]</scope>
    <source>
        <strain evidence="2 3">IOZ07</strain>
    </source>
</reference>
<gene>
    <name evidence="2" type="ORF">G6O67_002027</name>
</gene>
<protein>
    <recommendedName>
        <fullName evidence="4">Tetraspanin</fullName>
    </recommendedName>
</protein>
<dbReference type="EMBL" id="JAAVMX010000003">
    <property type="protein sequence ID" value="KAF4510111.1"/>
    <property type="molecule type" value="Genomic_DNA"/>
</dbReference>
<keyword evidence="1" id="KW-1133">Transmembrane helix</keyword>
<dbReference type="GO" id="GO:0016020">
    <property type="term" value="C:membrane"/>
    <property type="evidence" value="ECO:0007669"/>
    <property type="project" value="InterPro"/>
</dbReference>
<dbReference type="OrthoDB" id="2279611at2759"/>
<name>A0A8H4V739_9HYPO</name>
<keyword evidence="1" id="KW-0812">Transmembrane</keyword>
<keyword evidence="1" id="KW-0472">Membrane</keyword>
<feature type="transmembrane region" description="Helical" evidence="1">
    <location>
        <begin position="181"/>
        <end position="203"/>
    </location>
</feature>
<feature type="transmembrane region" description="Helical" evidence="1">
    <location>
        <begin position="88"/>
        <end position="107"/>
    </location>
</feature>
<dbReference type="AlphaFoldDB" id="A0A8H4V739"/>
<accession>A0A8H4V739</accession>